<reference evidence="1 2" key="1">
    <citation type="submission" date="2017-09" db="EMBL/GenBank/DDBJ databases">
        <authorList>
            <person name="Ehlers B."/>
            <person name="Leendertz F.H."/>
        </authorList>
    </citation>
    <scope>NUCLEOTIDE SEQUENCE [LARGE SCALE GENOMIC DNA]</scope>
    <source>
        <strain evidence="1 2">CGMCC 4.7095</strain>
    </source>
</reference>
<evidence type="ECO:0000313" key="2">
    <source>
        <dbReference type="Proteomes" id="UP000219072"/>
    </source>
</evidence>
<dbReference type="InterPro" id="IPR007995">
    <property type="entry name" value="DUF742"/>
</dbReference>
<dbReference type="PANTHER" id="PTHR36221:SF1">
    <property type="entry name" value="DUF742 DOMAIN-CONTAINING PROTEIN"/>
    <property type="match status" value="1"/>
</dbReference>
<sequence>MGVGKKKSSWFDEESGYLVRPYAISGGRTSPEGSDFALITLVVAMPASRTLDRRREQPELTAILDLTQERPLAIVEIAARLDLPASVVKVLCGDLLDKSMIAVKKPSHEASAPSVELLERVINGIRRL</sequence>
<proteinExistence type="predicted"/>
<evidence type="ECO:0000313" key="1">
    <source>
        <dbReference type="EMBL" id="SOD65744.1"/>
    </source>
</evidence>
<dbReference type="RefSeq" id="WP_097233518.1">
    <property type="nucleotide sequence ID" value="NZ_OCNE01000023.1"/>
</dbReference>
<name>A0A286E4E8_9ACTN</name>
<protein>
    <recommendedName>
        <fullName evidence="3">DUF742 domain-containing protein</fullName>
    </recommendedName>
</protein>
<dbReference type="AlphaFoldDB" id="A0A286E4E8"/>
<keyword evidence="2" id="KW-1185">Reference proteome</keyword>
<evidence type="ECO:0008006" key="3">
    <source>
        <dbReference type="Google" id="ProtNLM"/>
    </source>
</evidence>
<organism evidence="1 2">
    <name type="scientific">Streptomyces zhaozhouensis</name>
    <dbReference type="NCBI Taxonomy" id="1300267"/>
    <lineage>
        <taxon>Bacteria</taxon>
        <taxon>Bacillati</taxon>
        <taxon>Actinomycetota</taxon>
        <taxon>Actinomycetes</taxon>
        <taxon>Kitasatosporales</taxon>
        <taxon>Streptomycetaceae</taxon>
        <taxon>Streptomyces</taxon>
    </lineage>
</organism>
<accession>A0A286E4E8</accession>
<dbReference type="OrthoDB" id="3296462at2"/>
<dbReference type="EMBL" id="OCNE01000023">
    <property type="protein sequence ID" value="SOD65744.1"/>
    <property type="molecule type" value="Genomic_DNA"/>
</dbReference>
<gene>
    <name evidence="1" type="ORF">SAMN06297387_12331</name>
</gene>
<dbReference type="PANTHER" id="PTHR36221">
    <property type="entry name" value="DUF742 DOMAIN-CONTAINING PROTEIN"/>
    <property type="match status" value="1"/>
</dbReference>
<dbReference type="Proteomes" id="UP000219072">
    <property type="component" value="Unassembled WGS sequence"/>
</dbReference>
<dbReference type="Pfam" id="PF05331">
    <property type="entry name" value="DUF742"/>
    <property type="match status" value="1"/>
</dbReference>